<sequence>MGAEPAEGVQGDSPAVRAQRGQRVIATDPAPRDLLALAADAHTVLESRSSTGKLLLVPRR</sequence>
<protein>
    <submittedName>
        <fullName evidence="2">Uncharacterized protein</fullName>
    </submittedName>
</protein>
<evidence type="ECO:0000256" key="1">
    <source>
        <dbReference type="SAM" id="MobiDB-lite"/>
    </source>
</evidence>
<dbReference type="Proteomes" id="UP001500620">
    <property type="component" value="Unassembled WGS sequence"/>
</dbReference>
<reference evidence="3" key="1">
    <citation type="journal article" date="2019" name="Int. J. Syst. Evol. Microbiol.">
        <title>The Global Catalogue of Microorganisms (GCM) 10K type strain sequencing project: providing services to taxonomists for standard genome sequencing and annotation.</title>
        <authorList>
            <consortium name="The Broad Institute Genomics Platform"/>
            <consortium name="The Broad Institute Genome Sequencing Center for Infectious Disease"/>
            <person name="Wu L."/>
            <person name="Ma J."/>
        </authorList>
    </citation>
    <scope>NUCLEOTIDE SEQUENCE [LARGE SCALE GENOMIC DNA]</scope>
    <source>
        <strain evidence="3">JCM 17441</strain>
    </source>
</reference>
<gene>
    <name evidence="2" type="ORF">GCM10022255_110460</name>
</gene>
<dbReference type="EMBL" id="BAABAT010000077">
    <property type="protein sequence ID" value="GAA4263684.1"/>
    <property type="molecule type" value="Genomic_DNA"/>
</dbReference>
<comment type="caution">
    <text evidence="2">The sequence shown here is derived from an EMBL/GenBank/DDBJ whole genome shotgun (WGS) entry which is preliminary data.</text>
</comment>
<evidence type="ECO:0000313" key="3">
    <source>
        <dbReference type="Proteomes" id="UP001500620"/>
    </source>
</evidence>
<name>A0ABP8DUS1_9ACTN</name>
<proteinExistence type="predicted"/>
<keyword evidence="3" id="KW-1185">Reference proteome</keyword>
<accession>A0ABP8DUS1</accession>
<evidence type="ECO:0000313" key="2">
    <source>
        <dbReference type="EMBL" id="GAA4263684.1"/>
    </source>
</evidence>
<feature type="region of interest" description="Disordered" evidence="1">
    <location>
        <begin position="1"/>
        <end position="22"/>
    </location>
</feature>
<organism evidence="2 3">
    <name type="scientific">Dactylosporangium darangshiense</name>
    <dbReference type="NCBI Taxonomy" id="579108"/>
    <lineage>
        <taxon>Bacteria</taxon>
        <taxon>Bacillati</taxon>
        <taxon>Actinomycetota</taxon>
        <taxon>Actinomycetes</taxon>
        <taxon>Micromonosporales</taxon>
        <taxon>Micromonosporaceae</taxon>
        <taxon>Dactylosporangium</taxon>
    </lineage>
</organism>